<dbReference type="AlphaFoldDB" id="A0AAD3TC50"/>
<evidence type="ECO:0000256" key="7">
    <source>
        <dbReference type="ARBA" id="ARBA00023136"/>
    </source>
</evidence>
<evidence type="ECO:0000256" key="8">
    <source>
        <dbReference type="SAM" id="SignalP"/>
    </source>
</evidence>
<dbReference type="InterPro" id="IPR002326">
    <property type="entry name" value="Cyt_c1"/>
</dbReference>
<keyword evidence="8" id="KW-0732">Signal</keyword>
<evidence type="ECO:0000256" key="3">
    <source>
        <dbReference type="ARBA" id="ARBA00022692"/>
    </source>
</evidence>
<proteinExistence type="predicted"/>
<dbReference type="Pfam" id="PF02167">
    <property type="entry name" value="Cytochrom_C1"/>
    <property type="match status" value="1"/>
</dbReference>
<sequence length="134" mass="14747">MKSFRAITSLGAGLFGLLSFATIAHYAHEAEHSLVHPSYSWLHKGILSSYDHASICQVDEVEAMAAQIEIIDGPNDKGAMFTLPGKLCDSFLQPYGIEQAARFGTKGVYSPDLIITRVRPNAEPEMEERKLVSH</sequence>
<dbReference type="PANTHER" id="PTHR10266:SF3">
    <property type="entry name" value="CYTOCHROME C1, HEME PROTEIN, MITOCHONDRIAL"/>
    <property type="match status" value="1"/>
</dbReference>
<keyword evidence="4" id="KW-0479">Metal-binding</keyword>
<dbReference type="InterPro" id="IPR036909">
    <property type="entry name" value="Cyt_c-like_dom_sf"/>
</dbReference>
<dbReference type="GO" id="GO:0009055">
    <property type="term" value="F:electron transfer activity"/>
    <property type="evidence" value="ECO:0007669"/>
    <property type="project" value="InterPro"/>
</dbReference>
<dbReference type="PANTHER" id="PTHR10266">
    <property type="entry name" value="CYTOCHROME C1"/>
    <property type="match status" value="1"/>
</dbReference>
<comment type="subcellular location">
    <subcellularLocation>
        <location evidence="1">Membrane</location>
    </subcellularLocation>
</comment>
<gene>
    <name evidence="9" type="ORF">Nepgr_028269</name>
</gene>
<dbReference type="SUPFAM" id="SSF46626">
    <property type="entry name" value="Cytochrome c"/>
    <property type="match status" value="1"/>
</dbReference>
<evidence type="ECO:0000256" key="1">
    <source>
        <dbReference type="ARBA" id="ARBA00004370"/>
    </source>
</evidence>
<dbReference type="EMBL" id="BSYO01000031">
    <property type="protein sequence ID" value="GMH26426.1"/>
    <property type="molecule type" value="Genomic_DNA"/>
</dbReference>
<evidence type="ECO:0000256" key="4">
    <source>
        <dbReference type="ARBA" id="ARBA00022723"/>
    </source>
</evidence>
<dbReference type="GO" id="GO:0005739">
    <property type="term" value="C:mitochondrion"/>
    <property type="evidence" value="ECO:0007669"/>
    <property type="project" value="GOC"/>
</dbReference>
<evidence type="ECO:0000313" key="10">
    <source>
        <dbReference type="Proteomes" id="UP001279734"/>
    </source>
</evidence>
<name>A0AAD3TC50_NEPGR</name>
<accession>A0AAD3TC50</accession>
<dbReference type="GO" id="GO:0006122">
    <property type="term" value="P:mitochondrial electron transport, ubiquinol to cytochrome c"/>
    <property type="evidence" value="ECO:0007669"/>
    <property type="project" value="TreeGrafter"/>
</dbReference>
<evidence type="ECO:0000256" key="2">
    <source>
        <dbReference type="ARBA" id="ARBA00022617"/>
    </source>
</evidence>
<evidence type="ECO:0000256" key="6">
    <source>
        <dbReference type="ARBA" id="ARBA00023004"/>
    </source>
</evidence>
<dbReference type="GO" id="GO:0020037">
    <property type="term" value="F:heme binding"/>
    <property type="evidence" value="ECO:0007669"/>
    <property type="project" value="InterPro"/>
</dbReference>
<comment type="caution">
    <text evidence="9">The sequence shown here is derived from an EMBL/GenBank/DDBJ whole genome shotgun (WGS) entry which is preliminary data.</text>
</comment>
<protein>
    <submittedName>
        <fullName evidence="9">Uncharacterized protein</fullName>
    </submittedName>
</protein>
<dbReference type="Proteomes" id="UP001279734">
    <property type="component" value="Unassembled WGS sequence"/>
</dbReference>
<keyword evidence="6" id="KW-0408">Iron</keyword>
<keyword evidence="7" id="KW-0472">Membrane</keyword>
<feature type="chain" id="PRO_5042135054" evidence="8">
    <location>
        <begin position="30"/>
        <end position="134"/>
    </location>
</feature>
<reference evidence="9" key="1">
    <citation type="submission" date="2023-05" db="EMBL/GenBank/DDBJ databases">
        <title>Nepenthes gracilis genome sequencing.</title>
        <authorList>
            <person name="Fukushima K."/>
        </authorList>
    </citation>
    <scope>NUCLEOTIDE SEQUENCE</scope>
    <source>
        <strain evidence="9">SING2019-196</strain>
    </source>
</reference>
<feature type="signal peptide" evidence="8">
    <location>
        <begin position="1"/>
        <end position="29"/>
    </location>
</feature>
<keyword evidence="2" id="KW-0349">Heme</keyword>
<keyword evidence="10" id="KW-1185">Reference proteome</keyword>
<keyword evidence="3" id="KW-0812">Transmembrane</keyword>
<evidence type="ECO:0000313" key="9">
    <source>
        <dbReference type="EMBL" id="GMH26426.1"/>
    </source>
</evidence>
<dbReference type="GO" id="GO:0016020">
    <property type="term" value="C:membrane"/>
    <property type="evidence" value="ECO:0007669"/>
    <property type="project" value="UniProtKB-SubCell"/>
</dbReference>
<dbReference type="GO" id="GO:0046872">
    <property type="term" value="F:metal ion binding"/>
    <property type="evidence" value="ECO:0007669"/>
    <property type="project" value="UniProtKB-KW"/>
</dbReference>
<dbReference type="Gene3D" id="1.10.760.10">
    <property type="entry name" value="Cytochrome c-like domain"/>
    <property type="match status" value="1"/>
</dbReference>
<organism evidence="9 10">
    <name type="scientific">Nepenthes gracilis</name>
    <name type="common">Slender pitcher plant</name>
    <dbReference type="NCBI Taxonomy" id="150966"/>
    <lineage>
        <taxon>Eukaryota</taxon>
        <taxon>Viridiplantae</taxon>
        <taxon>Streptophyta</taxon>
        <taxon>Embryophyta</taxon>
        <taxon>Tracheophyta</taxon>
        <taxon>Spermatophyta</taxon>
        <taxon>Magnoliopsida</taxon>
        <taxon>eudicotyledons</taxon>
        <taxon>Gunneridae</taxon>
        <taxon>Pentapetalae</taxon>
        <taxon>Caryophyllales</taxon>
        <taxon>Nepenthaceae</taxon>
        <taxon>Nepenthes</taxon>
    </lineage>
</organism>
<evidence type="ECO:0000256" key="5">
    <source>
        <dbReference type="ARBA" id="ARBA00022989"/>
    </source>
</evidence>
<keyword evidence="5" id="KW-1133">Transmembrane helix</keyword>